<dbReference type="GO" id="GO:0030158">
    <property type="term" value="F:protein xylosyltransferase activity"/>
    <property type="evidence" value="ECO:0007669"/>
    <property type="project" value="InterPro"/>
</dbReference>
<dbReference type="EMBL" id="WUWG01000006">
    <property type="protein sequence ID" value="MXU66473.1"/>
    <property type="molecule type" value="Genomic_DNA"/>
</dbReference>
<dbReference type="PANTHER" id="PTHR46025">
    <property type="entry name" value="XYLOSYLTRANSFERASE OXT"/>
    <property type="match status" value="1"/>
</dbReference>
<proteinExistence type="predicted"/>
<dbReference type="RefSeq" id="WP_160856004.1">
    <property type="nucleotide sequence ID" value="NZ_WUWG01000006.1"/>
</dbReference>
<keyword evidence="3" id="KW-0328">Glycosyltransferase</keyword>
<keyword evidence="13" id="KW-0325">Glycoprotein</keyword>
<keyword evidence="11" id="KW-0472">Membrane</keyword>
<organism evidence="16 17">
    <name type="scientific">Oceanomicrobium pacificus</name>
    <dbReference type="NCBI Taxonomy" id="2692916"/>
    <lineage>
        <taxon>Bacteria</taxon>
        <taxon>Pseudomonadati</taxon>
        <taxon>Pseudomonadota</taxon>
        <taxon>Alphaproteobacteria</taxon>
        <taxon>Rhodobacterales</taxon>
        <taxon>Paracoccaceae</taxon>
        <taxon>Oceanomicrobium</taxon>
    </lineage>
</organism>
<keyword evidence="8" id="KW-0735">Signal-anchor</keyword>
<comment type="caution">
    <text evidence="16">The sequence shown here is derived from an EMBL/GenBank/DDBJ whole genome shotgun (WGS) entry which is preliminary data.</text>
</comment>
<evidence type="ECO:0000313" key="16">
    <source>
        <dbReference type="EMBL" id="MXU66473.1"/>
    </source>
</evidence>
<dbReference type="AlphaFoldDB" id="A0A6B0TZN9"/>
<evidence type="ECO:0000256" key="4">
    <source>
        <dbReference type="ARBA" id="ARBA00022679"/>
    </source>
</evidence>
<comment type="subcellular location">
    <subcellularLocation>
        <location evidence="2">Endoplasmic reticulum membrane</location>
        <topology evidence="2">Single-pass type II membrane protein</topology>
    </subcellularLocation>
    <subcellularLocation>
        <location evidence="1">Golgi apparatus membrane</location>
        <topology evidence="1">Single-pass type II membrane protein</topology>
    </subcellularLocation>
</comment>
<evidence type="ECO:0000256" key="14">
    <source>
        <dbReference type="ARBA" id="ARBA00042865"/>
    </source>
</evidence>
<evidence type="ECO:0000256" key="9">
    <source>
        <dbReference type="ARBA" id="ARBA00022989"/>
    </source>
</evidence>
<accession>A0A6B0TZN9</accession>
<feature type="domain" description="DUF5928" evidence="15">
    <location>
        <begin position="269"/>
        <end position="522"/>
    </location>
</feature>
<evidence type="ECO:0000256" key="10">
    <source>
        <dbReference type="ARBA" id="ARBA00023034"/>
    </source>
</evidence>
<keyword evidence="17" id="KW-1185">Reference proteome</keyword>
<dbReference type="Proteomes" id="UP000436016">
    <property type="component" value="Unassembled WGS sequence"/>
</dbReference>
<keyword evidence="12" id="KW-1015">Disulfide bond</keyword>
<evidence type="ECO:0000256" key="12">
    <source>
        <dbReference type="ARBA" id="ARBA00023157"/>
    </source>
</evidence>
<evidence type="ECO:0000256" key="2">
    <source>
        <dbReference type="ARBA" id="ARBA00004648"/>
    </source>
</evidence>
<evidence type="ECO:0000256" key="6">
    <source>
        <dbReference type="ARBA" id="ARBA00022723"/>
    </source>
</evidence>
<sequence>MAKIAYLLLCHKDPERVAETARTLVSRGDCLTVHFDASASAADYTVLTGALADHPQIAFAPRVKCGWGQWSLVQATLNMIETARARFPDATHFYMMSGDCLPIKSAAAIHARLDAWDGDYIDHHDFFDSDWIKVGLKEDRIVYRHWFNERDRKPLFYAALNLQKKLGLKRKLPDGLRIMVGSQWWCLRHGTIDRVLDLIANRPDIPRFFRSTWIPDETFFQTLVLEVTPRAEIANRTLTFLLFTDYGLPVVFHDDHADLLEAQDWLFARKVSPNAARLRQRLLDLFDSDAPAGPLEDTAPRLFAFLSGRGREGRRFAHRFWETGNSVGRGHELLVVVCKKWHVAKRFSDRVAAELGIVPQGFLFDESDVALPDLGGIENSREKRTRHRRAFLHLLFEACDTDRMMICLDPSQTEVVADIARDDCALSVLQIDCDIDADYLRGHAERVGLAGGDVPVDGSFGLISALDRQFRDEQEALRDLDLPRFYRLRERDSDETNTHAAAAFLRIPDDRATGIAERRGLFD</sequence>
<keyword evidence="7" id="KW-0256">Endoplasmic reticulum</keyword>
<evidence type="ECO:0000256" key="7">
    <source>
        <dbReference type="ARBA" id="ARBA00022824"/>
    </source>
</evidence>
<keyword evidence="4 16" id="KW-0808">Transferase</keyword>
<dbReference type="InterPro" id="IPR045972">
    <property type="entry name" value="DUF5928"/>
</dbReference>
<keyword evidence="10" id="KW-0333">Golgi apparatus</keyword>
<evidence type="ECO:0000256" key="11">
    <source>
        <dbReference type="ARBA" id="ARBA00023136"/>
    </source>
</evidence>
<reference evidence="16 17" key="1">
    <citation type="submission" date="2019-12" db="EMBL/GenBank/DDBJ databases">
        <title>Strain KN286 was isolated from seawater, which was collected from Caroline Seamount in the tropical western Pacific.</title>
        <authorList>
            <person name="Wang Q."/>
        </authorList>
    </citation>
    <scope>NUCLEOTIDE SEQUENCE [LARGE SCALE GENOMIC DNA]</scope>
    <source>
        <strain evidence="16 17">KN286</strain>
    </source>
</reference>
<evidence type="ECO:0000256" key="8">
    <source>
        <dbReference type="ARBA" id="ARBA00022968"/>
    </source>
</evidence>
<gene>
    <name evidence="16" type="ORF">GSH16_13560</name>
</gene>
<protein>
    <recommendedName>
        <fullName evidence="14">Peptide O-xylosyltransferase</fullName>
    </recommendedName>
</protein>
<evidence type="ECO:0000256" key="13">
    <source>
        <dbReference type="ARBA" id="ARBA00023180"/>
    </source>
</evidence>
<keyword evidence="9" id="KW-1133">Transmembrane helix</keyword>
<dbReference type="PANTHER" id="PTHR46025:SF3">
    <property type="entry name" value="XYLOSYLTRANSFERASE OXT"/>
    <property type="match status" value="1"/>
</dbReference>
<keyword evidence="6" id="KW-0479">Metal-binding</keyword>
<dbReference type="GO" id="GO:0046872">
    <property type="term" value="F:metal ion binding"/>
    <property type="evidence" value="ECO:0007669"/>
    <property type="project" value="UniProtKB-KW"/>
</dbReference>
<dbReference type="Pfam" id="PF19350">
    <property type="entry name" value="DUF5928"/>
    <property type="match status" value="1"/>
</dbReference>
<dbReference type="Pfam" id="PF02485">
    <property type="entry name" value="Branch"/>
    <property type="match status" value="1"/>
</dbReference>
<keyword evidence="5" id="KW-0812">Transmembrane</keyword>
<evidence type="ECO:0000313" key="17">
    <source>
        <dbReference type="Proteomes" id="UP000436016"/>
    </source>
</evidence>
<dbReference type="InterPro" id="IPR003406">
    <property type="entry name" value="Glyco_trans_14"/>
</dbReference>
<evidence type="ECO:0000256" key="5">
    <source>
        <dbReference type="ARBA" id="ARBA00022692"/>
    </source>
</evidence>
<evidence type="ECO:0000259" key="15">
    <source>
        <dbReference type="Pfam" id="PF19350"/>
    </source>
</evidence>
<dbReference type="GO" id="GO:0016020">
    <property type="term" value="C:membrane"/>
    <property type="evidence" value="ECO:0007669"/>
    <property type="project" value="InterPro"/>
</dbReference>
<evidence type="ECO:0000256" key="3">
    <source>
        <dbReference type="ARBA" id="ARBA00022676"/>
    </source>
</evidence>
<evidence type="ECO:0000256" key="1">
    <source>
        <dbReference type="ARBA" id="ARBA00004323"/>
    </source>
</evidence>
<name>A0A6B0TZN9_9RHOB</name>
<dbReference type="InterPro" id="IPR043538">
    <property type="entry name" value="XYLT"/>
</dbReference>
<dbReference type="GO" id="GO:0030166">
    <property type="term" value="P:proteoglycan biosynthetic process"/>
    <property type="evidence" value="ECO:0007669"/>
    <property type="project" value="InterPro"/>
</dbReference>